<keyword evidence="1" id="KW-0812">Transmembrane</keyword>
<evidence type="ECO:0000256" key="1">
    <source>
        <dbReference type="SAM" id="Phobius"/>
    </source>
</evidence>
<evidence type="ECO:0000313" key="2">
    <source>
        <dbReference type="EMBL" id="KAB8033220.1"/>
    </source>
</evidence>
<accession>A0A833N6B9</accession>
<name>A0A833N6B9_9BACT</name>
<keyword evidence="1" id="KW-1133">Transmembrane helix</keyword>
<proteinExistence type="predicted"/>
<keyword evidence="1" id="KW-0472">Membrane</keyword>
<organism evidence="2 3">
    <name type="scientific">Fluviispira multicolorata</name>
    <dbReference type="NCBI Taxonomy" id="2654512"/>
    <lineage>
        <taxon>Bacteria</taxon>
        <taxon>Pseudomonadati</taxon>
        <taxon>Bdellovibrionota</taxon>
        <taxon>Oligoflexia</taxon>
        <taxon>Silvanigrellales</taxon>
        <taxon>Silvanigrellaceae</taxon>
        <taxon>Fluviispira</taxon>
    </lineage>
</organism>
<evidence type="ECO:0000313" key="3">
    <source>
        <dbReference type="Proteomes" id="UP000442694"/>
    </source>
</evidence>
<keyword evidence="3" id="KW-1185">Reference proteome</keyword>
<protein>
    <submittedName>
        <fullName evidence="2">Uncharacterized protein</fullName>
    </submittedName>
</protein>
<reference evidence="2 3" key="1">
    <citation type="submission" date="2019-10" db="EMBL/GenBank/DDBJ databases">
        <title>New genus of Silvanigrellaceae.</title>
        <authorList>
            <person name="Pitt A."/>
            <person name="Hahn M.W."/>
        </authorList>
    </citation>
    <scope>NUCLEOTIDE SEQUENCE [LARGE SCALE GENOMIC DNA]</scope>
    <source>
        <strain evidence="2 3">33A1-SZDP</strain>
    </source>
</reference>
<dbReference type="EMBL" id="WFLN01000004">
    <property type="protein sequence ID" value="KAB8033220.1"/>
    <property type="molecule type" value="Genomic_DNA"/>
</dbReference>
<dbReference type="AlphaFoldDB" id="A0A833N6B9"/>
<feature type="transmembrane region" description="Helical" evidence="1">
    <location>
        <begin position="12"/>
        <end position="32"/>
    </location>
</feature>
<dbReference type="RefSeq" id="WP_152211308.1">
    <property type="nucleotide sequence ID" value="NZ_WFLN01000004.1"/>
</dbReference>
<gene>
    <name evidence="2" type="ORF">GCL57_00555</name>
</gene>
<sequence length="251" mass="28594">MNQFIMRSQKGQVLLEGLVANLILFLCAFSIIEIVRLLAFKAVLHSVVSDLTLQISHSELALKRAGIISQNSVNSSLDNVSYENEIKNSFRKVLSLFPTSRISFANEKNSSQSVVYALPQYNFLIRIDFIFTAKPNPSGVYMKVNTCLPVLFASFFNNSKNSEEVKIGRESQKKRNCLGQFSNTNFLNQLFWFRIRSSSYAPWPASTQIYEKGFALPRSVIGLEDNIIKETKIFINDQNLTPYFFKSEEVN</sequence>
<dbReference type="Proteomes" id="UP000442694">
    <property type="component" value="Unassembled WGS sequence"/>
</dbReference>
<comment type="caution">
    <text evidence="2">The sequence shown here is derived from an EMBL/GenBank/DDBJ whole genome shotgun (WGS) entry which is preliminary data.</text>
</comment>